<dbReference type="EMBL" id="MCFI01000005">
    <property type="protein sequence ID" value="ORY85044.1"/>
    <property type="molecule type" value="Genomic_DNA"/>
</dbReference>
<evidence type="ECO:0000256" key="1">
    <source>
        <dbReference type="SAM" id="MobiDB-lite"/>
    </source>
</evidence>
<dbReference type="InterPro" id="IPR005036">
    <property type="entry name" value="CBM21_dom"/>
</dbReference>
<dbReference type="GeneID" id="63787030"/>
<dbReference type="PANTHER" id="PTHR12307:SF36">
    <property type="entry name" value="GLYCOGEN-BINDING SUBUNIT 76A"/>
    <property type="match status" value="1"/>
</dbReference>
<dbReference type="Gene3D" id="2.60.40.2440">
    <property type="entry name" value="Carbohydrate binding type-21 domain"/>
    <property type="match status" value="1"/>
</dbReference>
<comment type="caution">
    <text evidence="3">The sequence shown here is derived from an EMBL/GenBank/DDBJ whole genome shotgun (WGS) entry which is preliminary data.</text>
</comment>
<reference evidence="3 4" key="1">
    <citation type="submission" date="2016-07" db="EMBL/GenBank/DDBJ databases">
        <title>Pervasive Adenine N6-methylation of Active Genes in Fungi.</title>
        <authorList>
            <consortium name="DOE Joint Genome Institute"/>
            <person name="Mondo S.J."/>
            <person name="Dannebaum R.O."/>
            <person name="Kuo R.C."/>
            <person name="Labutti K."/>
            <person name="Haridas S."/>
            <person name="Kuo A."/>
            <person name="Salamov A."/>
            <person name="Ahrendt S.R."/>
            <person name="Lipzen A."/>
            <person name="Sullivan W."/>
            <person name="Andreopoulos W.B."/>
            <person name="Clum A."/>
            <person name="Lindquist E."/>
            <person name="Daum C."/>
            <person name="Ramamoorthy G.K."/>
            <person name="Gryganskyi A."/>
            <person name="Culley D."/>
            <person name="Magnuson J.K."/>
            <person name="James T.Y."/>
            <person name="O'Malley M.A."/>
            <person name="Stajich J.E."/>
            <person name="Spatafora J.W."/>
            <person name="Visel A."/>
            <person name="Grigoriev I.V."/>
        </authorList>
    </citation>
    <scope>NUCLEOTIDE SEQUENCE [LARGE SCALE GENOMIC DNA]</scope>
    <source>
        <strain evidence="3 4">12-1054</strain>
    </source>
</reference>
<dbReference type="AlphaFoldDB" id="A0A1Y2FNY8"/>
<feature type="region of interest" description="Disordered" evidence="1">
    <location>
        <begin position="515"/>
        <end position="549"/>
    </location>
</feature>
<sequence>MPYTSPRPSPSKERFETAVTSTTVRRAPSVRSRSVPALSLRPANHSASSSDDDNPSPKTQSRGRFSLDTETEHKLHDAVAQIKVTRSLSPNASTQDAARPATQTATMSETLTVPSVKPMIQTATLHRVRSSSMDPLGLLVLPLRNHSAIESDADDMSPGPRPPRMIRKKSGELVRSSLKPFGKTGKPRPQSMPSTPVFQKNVHFDRKLEHVRHFLHSEKPAAVSTTTSPTQEYNDHDGFPFHQEDELTIELPNFVPEAQQTDNHGAIIKVETVYLSSDKRSLIGRVAVRNLAFQKYVCVRYTMDNWRTTSECAAEYTKDVRKKQREDGFDRFNFDIKIDDFSGVTDKTMFFCVRYNTNGQDFWDANGGKNFRVEFHKRPVAARRNSDPPVVQRPIFSTAEDEMDLLPDSIQPEGARQSLKSPRSLIFENIYDDHPGSVEEREKPIRFKAPRPKTQDSFSTRYDFGASLSAAISAANSMLQGSGNEIQPRSTVQARGRSNFNPYFAVSPAQVAAAEAGTRSPTFPPALDSSDNTPASSGDVSPVPGVSTTKQPFAEAKSYQELINNYCFFGTGDAQHGSRVSTKAAPSSTLASKEGTGSQLRPHSFTASPYATPPYSSSPPNKAVGHFSRDSNGRVASSEEVSPNLCAGYLSHDSGASTPTIKI</sequence>
<feature type="compositionally biased region" description="Low complexity" evidence="1">
    <location>
        <begin position="606"/>
        <end position="620"/>
    </location>
</feature>
<name>A0A1Y2FNY8_PROLT</name>
<feature type="compositionally biased region" description="Low complexity" evidence="1">
    <location>
        <begin position="19"/>
        <end position="49"/>
    </location>
</feature>
<dbReference type="Proteomes" id="UP000193685">
    <property type="component" value="Unassembled WGS sequence"/>
</dbReference>
<dbReference type="STRING" id="56484.A0A1Y2FNY8"/>
<feature type="compositionally biased region" description="Polar residues" evidence="1">
    <location>
        <begin position="578"/>
        <end position="601"/>
    </location>
</feature>
<evidence type="ECO:0000313" key="3">
    <source>
        <dbReference type="EMBL" id="ORY85044.1"/>
    </source>
</evidence>
<dbReference type="GO" id="GO:0005979">
    <property type="term" value="P:regulation of glycogen biosynthetic process"/>
    <property type="evidence" value="ECO:0007669"/>
    <property type="project" value="TreeGrafter"/>
</dbReference>
<feature type="domain" description="CBM21" evidence="2">
    <location>
        <begin position="257"/>
        <end position="374"/>
    </location>
</feature>
<dbReference type="OrthoDB" id="1881at2759"/>
<evidence type="ECO:0000313" key="4">
    <source>
        <dbReference type="Proteomes" id="UP000193685"/>
    </source>
</evidence>
<dbReference type="RefSeq" id="XP_040726827.1">
    <property type="nucleotide sequence ID" value="XM_040870431.1"/>
</dbReference>
<dbReference type="GO" id="GO:0008157">
    <property type="term" value="F:protein phosphatase 1 binding"/>
    <property type="evidence" value="ECO:0007669"/>
    <property type="project" value="TreeGrafter"/>
</dbReference>
<organism evidence="3 4">
    <name type="scientific">Protomyces lactucae-debilis</name>
    <dbReference type="NCBI Taxonomy" id="2754530"/>
    <lineage>
        <taxon>Eukaryota</taxon>
        <taxon>Fungi</taxon>
        <taxon>Dikarya</taxon>
        <taxon>Ascomycota</taxon>
        <taxon>Taphrinomycotina</taxon>
        <taxon>Taphrinomycetes</taxon>
        <taxon>Taphrinales</taxon>
        <taxon>Protomycetaceae</taxon>
        <taxon>Protomyces</taxon>
    </lineage>
</organism>
<dbReference type="InterPro" id="IPR050782">
    <property type="entry name" value="PP1_regulatory_subunit_3"/>
</dbReference>
<dbReference type="Pfam" id="PF03370">
    <property type="entry name" value="CBM_21"/>
    <property type="match status" value="1"/>
</dbReference>
<accession>A0A1Y2FNY8</accession>
<dbReference type="PANTHER" id="PTHR12307">
    <property type="entry name" value="PROTEIN PHOSPHATASE 1 REGULATORY SUBUNIT"/>
    <property type="match status" value="1"/>
</dbReference>
<keyword evidence="4" id="KW-1185">Reference proteome</keyword>
<feature type="region of interest" description="Disordered" evidence="1">
    <location>
        <begin position="1"/>
        <end position="71"/>
    </location>
</feature>
<dbReference type="GO" id="GO:0000164">
    <property type="term" value="C:protein phosphatase type 1 complex"/>
    <property type="evidence" value="ECO:0007669"/>
    <property type="project" value="TreeGrafter"/>
</dbReference>
<gene>
    <name evidence="3" type="ORF">BCR37DRAFT_386349</name>
</gene>
<dbReference type="OMA" id="VAVANIC"/>
<dbReference type="InterPro" id="IPR038175">
    <property type="entry name" value="CBM21_dom_sf"/>
</dbReference>
<dbReference type="GO" id="GO:2001069">
    <property type="term" value="F:glycogen binding"/>
    <property type="evidence" value="ECO:0007669"/>
    <property type="project" value="TreeGrafter"/>
</dbReference>
<feature type="compositionally biased region" description="Low complexity" evidence="1">
    <location>
        <begin position="536"/>
        <end position="547"/>
    </location>
</feature>
<proteinExistence type="predicted"/>
<protein>
    <submittedName>
        <fullName evidence="3">Putative phosphatase regulatory subunit-domain-containing protein</fullName>
    </submittedName>
</protein>
<evidence type="ECO:0000259" key="2">
    <source>
        <dbReference type="PROSITE" id="PS51159"/>
    </source>
</evidence>
<dbReference type="PROSITE" id="PS51159">
    <property type="entry name" value="CBM21"/>
    <property type="match status" value="1"/>
</dbReference>
<feature type="region of interest" description="Disordered" evidence="1">
    <location>
        <begin position="574"/>
        <end position="639"/>
    </location>
</feature>